<name>A0A6J5N9N4_9CAUD</name>
<sequence>MSPARGKGTAFETLIVRYLQSKGWIHAERRALHGNLDKGDITGTGPLVWECKNHKALDLSGWLRETEQERQNANANHGILVVKRRSYGEPGDQYAVMRLSDLVELLKEAGYGA</sequence>
<accession>A0A6J5N9N4</accession>
<protein>
    <recommendedName>
        <fullName evidence="2">Holliday junction resolvase</fullName>
    </recommendedName>
</protein>
<proteinExistence type="predicted"/>
<gene>
    <name evidence="1" type="ORF">UFOVP668_51</name>
</gene>
<reference evidence="1" key="1">
    <citation type="submission" date="2020-04" db="EMBL/GenBank/DDBJ databases">
        <authorList>
            <person name="Chiriac C."/>
            <person name="Salcher M."/>
            <person name="Ghai R."/>
            <person name="Kavagutti S V."/>
        </authorList>
    </citation>
    <scope>NUCLEOTIDE SEQUENCE</scope>
</reference>
<evidence type="ECO:0000313" key="1">
    <source>
        <dbReference type="EMBL" id="CAB4156360.1"/>
    </source>
</evidence>
<dbReference type="EMBL" id="LR796641">
    <property type="protein sequence ID" value="CAB4156360.1"/>
    <property type="molecule type" value="Genomic_DNA"/>
</dbReference>
<evidence type="ECO:0008006" key="2">
    <source>
        <dbReference type="Google" id="ProtNLM"/>
    </source>
</evidence>
<organism evidence="1">
    <name type="scientific">uncultured Caudovirales phage</name>
    <dbReference type="NCBI Taxonomy" id="2100421"/>
    <lineage>
        <taxon>Viruses</taxon>
        <taxon>Duplodnaviria</taxon>
        <taxon>Heunggongvirae</taxon>
        <taxon>Uroviricota</taxon>
        <taxon>Caudoviricetes</taxon>
        <taxon>Peduoviridae</taxon>
        <taxon>Maltschvirus</taxon>
        <taxon>Maltschvirus maltsch</taxon>
    </lineage>
</organism>